<feature type="transmembrane region" description="Helical" evidence="1">
    <location>
        <begin position="5"/>
        <end position="25"/>
    </location>
</feature>
<gene>
    <name evidence="2" type="ORF">KK060_06545</name>
</gene>
<sequence length="58" mass="6814">MTKRVFKYVFLLLYFLAGVIISYFLPAGTRYMFGYLLSLMASWTWSVLNIDRKEGQHG</sequence>
<dbReference type="EMBL" id="JAHESD010000010">
    <property type="protein sequence ID" value="MBT1702930.1"/>
    <property type="molecule type" value="Genomic_DNA"/>
</dbReference>
<dbReference type="RefSeq" id="WP_254152900.1">
    <property type="nucleotide sequence ID" value="NZ_JAHESD010000010.1"/>
</dbReference>
<keyword evidence="1" id="KW-0812">Transmembrane</keyword>
<evidence type="ECO:0000313" key="3">
    <source>
        <dbReference type="Proteomes" id="UP000772618"/>
    </source>
</evidence>
<keyword evidence="1" id="KW-0472">Membrane</keyword>
<proteinExistence type="predicted"/>
<feature type="transmembrane region" description="Helical" evidence="1">
    <location>
        <begin position="31"/>
        <end position="50"/>
    </location>
</feature>
<keyword evidence="3" id="KW-1185">Reference proteome</keyword>
<organism evidence="2 3">
    <name type="scientific">Chryseosolibacter indicus</name>
    <dbReference type="NCBI Taxonomy" id="2782351"/>
    <lineage>
        <taxon>Bacteria</taxon>
        <taxon>Pseudomonadati</taxon>
        <taxon>Bacteroidota</taxon>
        <taxon>Cytophagia</taxon>
        <taxon>Cytophagales</taxon>
        <taxon>Chryseotaleaceae</taxon>
        <taxon>Chryseosolibacter</taxon>
    </lineage>
</organism>
<reference evidence="2 3" key="1">
    <citation type="submission" date="2021-05" db="EMBL/GenBank/DDBJ databases">
        <title>A Polyphasic approach of four new species of the genus Ohtaekwangia: Ohtaekwangia histidinii sp. nov., Ohtaekwangia cretensis sp. nov., Ohtaekwangia indiensis sp. nov., Ohtaekwangia reichenbachii sp. nov. from diverse environment.</title>
        <authorList>
            <person name="Octaviana S."/>
        </authorList>
    </citation>
    <scope>NUCLEOTIDE SEQUENCE [LARGE SCALE GENOMIC DNA]</scope>
    <source>
        <strain evidence="2 3">PWU20</strain>
    </source>
</reference>
<name>A0ABS5VN95_9BACT</name>
<accession>A0ABS5VN95</accession>
<dbReference type="Proteomes" id="UP000772618">
    <property type="component" value="Unassembled WGS sequence"/>
</dbReference>
<evidence type="ECO:0000256" key="1">
    <source>
        <dbReference type="SAM" id="Phobius"/>
    </source>
</evidence>
<keyword evidence="1" id="KW-1133">Transmembrane helix</keyword>
<protein>
    <submittedName>
        <fullName evidence="2">Uncharacterized protein</fullName>
    </submittedName>
</protein>
<evidence type="ECO:0000313" key="2">
    <source>
        <dbReference type="EMBL" id="MBT1702930.1"/>
    </source>
</evidence>
<comment type="caution">
    <text evidence="2">The sequence shown here is derived from an EMBL/GenBank/DDBJ whole genome shotgun (WGS) entry which is preliminary data.</text>
</comment>